<gene>
    <name evidence="1" type="ORF">METZ01_LOCUS12848</name>
</gene>
<reference evidence="1" key="1">
    <citation type="submission" date="2018-05" db="EMBL/GenBank/DDBJ databases">
        <authorList>
            <person name="Lanie J.A."/>
            <person name="Ng W.-L."/>
            <person name="Kazmierczak K.M."/>
            <person name="Andrzejewski T.M."/>
            <person name="Davidsen T.M."/>
            <person name="Wayne K.J."/>
            <person name="Tettelin H."/>
            <person name="Glass J.I."/>
            <person name="Rusch D."/>
            <person name="Podicherti R."/>
            <person name="Tsui H.-C.T."/>
            <person name="Winkler M.E."/>
        </authorList>
    </citation>
    <scope>NUCLEOTIDE SEQUENCE</scope>
</reference>
<proteinExistence type="predicted"/>
<name>A0A381P0G1_9ZZZZ</name>
<evidence type="ECO:0000313" key="1">
    <source>
        <dbReference type="EMBL" id="SUZ59994.1"/>
    </source>
</evidence>
<sequence length="257" mass="29643">MFFREDKIGDGLIYSSCPENFHKAGKGKILDVKNAWFFDHNPYVVRDVPSTQNIDMQKFADQTSFFHYGRSSLPCLLSVADRFNTKFGIPTRLRHPRLYQYEDLPQIPNKLVVHTQGDLNEPIALYEDTHALMTDDVMDVIQEKYSQYDIVQVGGKGDKPFGRKAKDKRGLAIWDSVKEIADAAIFIGVNSGPMNIALCYPRINIRMFEPQFPQTVLENFFIPMDAKFAHNQWFDYGIKIFNRYDADLGATYSYLKI</sequence>
<organism evidence="1">
    <name type="scientific">marine metagenome</name>
    <dbReference type="NCBI Taxonomy" id="408172"/>
    <lineage>
        <taxon>unclassified sequences</taxon>
        <taxon>metagenomes</taxon>
        <taxon>ecological metagenomes</taxon>
    </lineage>
</organism>
<dbReference type="EMBL" id="UINC01000711">
    <property type="protein sequence ID" value="SUZ59994.1"/>
    <property type="molecule type" value="Genomic_DNA"/>
</dbReference>
<protein>
    <submittedName>
        <fullName evidence="1">Uncharacterized protein</fullName>
    </submittedName>
</protein>
<dbReference type="AlphaFoldDB" id="A0A381P0G1"/>
<accession>A0A381P0G1</accession>